<dbReference type="GO" id="GO:0003677">
    <property type="term" value="F:DNA binding"/>
    <property type="evidence" value="ECO:0007669"/>
    <property type="project" value="UniProtKB-KW"/>
</dbReference>
<dbReference type="STRING" id="1364.LP2241_50476"/>
<dbReference type="Gene3D" id="1.10.260.40">
    <property type="entry name" value="lambda repressor-like DNA-binding domains"/>
    <property type="match status" value="1"/>
</dbReference>
<evidence type="ECO:0000313" key="3">
    <source>
        <dbReference type="Proteomes" id="UP000033166"/>
    </source>
</evidence>
<dbReference type="Pfam" id="PF13413">
    <property type="entry name" value="HTH_25"/>
    <property type="match status" value="1"/>
</dbReference>
<gene>
    <name evidence="2" type="primary">ymfM</name>
    <name evidence="2" type="ORF">LACPI_2105</name>
</gene>
<proteinExistence type="predicted"/>
<reference evidence="3" key="1">
    <citation type="submission" date="2015-01" db="EMBL/GenBank/DDBJ databases">
        <authorList>
            <person name="Andreevskaya M."/>
        </authorList>
    </citation>
    <scope>NUCLEOTIDE SEQUENCE [LARGE SCALE GENOMIC DNA]</scope>
    <source>
        <strain evidence="3">MKFS47</strain>
    </source>
</reference>
<accession>A0A0D6E0I0</accession>
<protein>
    <submittedName>
        <fullName evidence="2">Uncharacterized membrane and DNA-binding protein YmfM</fullName>
    </submittedName>
</protein>
<keyword evidence="1" id="KW-1133">Transmembrane helix</keyword>
<keyword evidence="2" id="KW-0238">DNA-binding</keyword>
<evidence type="ECO:0000256" key="1">
    <source>
        <dbReference type="SAM" id="Phobius"/>
    </source>
</evidence>
<keyword evidence="1" id="KW-0812">Transmembrane</keyword>
<dbReference type="Proteomes" id="UP000033166">
    <property type="component" value="Chromosome I"/>
</dbReference>
<dbReference type="InterPro" id="IPR010982">
    <property type="entry name" value="Lambda_DNA-bd_dom_sf"/>
</dbReference>
<dbReference type="EMBL" id="LN774769">
    <property type="protein sequence ID" value="CEN29305.1"/>
    <property type="molecule type" value="Genomic_DNA"/>
</dbReference>
<dbReference type="HOGENOM" id="CLU_047530_0_1_9"/>
<dbReference type="RefSeq" id="WP_050703052.1">
    <property type="nucleotide sequence ID" value="NZ_LN774769.1"/>
</dbReference>
<dbReference type="PANTHER" id="PTHR34475:SF1">
    <property type="entry name" value="CYTOSKELETON PROTEIN RODZ"/>
    <property type="match status" value="1"/>
</dbReference>
<dbReference type="PANTHER" id="PTHR34475">
    <property type="match status" value="1"/>
</dbReference>
<evidence type="ECO:0000313" key="2">
    <source>
        <dbReference type="EMBL" id="CEN29305.1"/>
    </source>
</evidence>
<dbReference type="KEGG" id="lpk:LACPI_2105"/>
<dbReference type="AlphaFoldDB" id="A0A0D6E0I0"/>
<dbReference type="InterPro" id="IPR050400">
    <property type="entry name" value="Bact_Cytoskel_RodZ"/>
</dbReference>
<keyword evidence="1" id="KW-0472">Membrane</keyword>
<feature type="transmembrane region" description="Helical" evidence="1">
    <location>
        <begin position="116"/>
        <end position="139"/>
    </location>
</feature>
<sequence length="289" mass="31421">MAQKTVGQVLRAKRAKLDMTLNEAENLTKIQKTYIVALEQDNYDALPGDFYIKAYIKQYAERLDLDSDKMISAYETGNLIDVREPTDFSENYRFVKPSERLEEEERLTSKKNWQHYLPITILGTVAALIVFSIAAVVLLNKPRDNKIADSLYRFSVASKSSSTSVAPVEKSSTPESSSKAVEVPKAEIKVDGTGQALVATTKNLNTPVKVSLSVAAGTSVWVGMTNSDLPEGQVTLNDSTPVTPTLTGNETVLTLGKTRGLTVKVGDTPIDLSAMASADSPSTLTIKIE</sequence>
<organism evidence="2 3">
    <name type="scientific">Pseudolactococcus piscium MKFS47</name>
    <dbReference type="NCBI Taxonomy" id="297352"/>
    <lineage>
        <taxon>Bacteria</taxon>
        <taxon>Bacillati</taxon>
        <taxon>Bacillota</taxon>
        <taxon>Bacilli</taxon>
        <taxon>Lactobacillales</taxon>
        <taxon>Streptococcaceae</taxon>
        <taxon>Pseudolactococcus</taxon>
    </lineage>
</organism>
<name>A0A0D6E0I0_9LACT</name>